<gene>
    <name evidence="7" type="ORF">HF577_20390</name>
</gene>
<dbReference type="EMBL" id="JAAXKY010000068">
    <property type="protein sequence ID" value="NMH79439.1"/>
    <property type="molecule type" value="Genomic_DNA"/>
</dbReference>
<name>A0ABX1RIK0_9PSEU</name>
<dbReference type="PRINTS" id="PR00455">
    <property type="entry name" value="HTHTETR"/>
</dbReference>
<evidence type="ECO:0000256" key="3">
    <source>
        <dbReference type="ARBA" id="ARBA00023163"/>
    </source>
</evidence>
<keyword evidence="2 4" id="KW-0238">DNA-binding</keyword>
<feature type="region of interest" description="Disordered" evidence="5">
    <location>
        <begin position="1"/>
        <end position="21"/>
    </location>
</feature>
<evidence type="ECO:0000313" key="8">
    <source>
        <dbReference type="Proteomes" id="UP001296706"/>
    </source>
</evidence>
<evidence type="ECO:0000256" key="4">
    <source>
        <dbReference type="PROSITE-ProRule" id="PRU00335"/>
    </source>
</evidence>
<dbReference type="InterPro" id="IPR036271">
    <property type="entry name" value="Tet_transcr_reg_TetR-rel_C_sf"/>
</dbReference>
<evidence type="ECO:0000256" key="5">
    <source>
        <dbReference type="SAM" id="MobiDB-lite"/>
    </source>
</evidence>
<dbReference type="Gene3D" id="1.10.357.10">
    <property type="entry name" value="Tetracycline Repressor, domain 2"/>
    <property type="match status" value="1"/>
</dbReference>
<keyword evidence="3" id="KW-0804">Transcription</keyword>
<dbReference type="InterPro" id="IPR001647">
    <property type="entry name" value="HTH_TetR"/>
</dbReference>
<feature type="compositionally biased region" description="Gly residues" evidence="5">
    <location>
        <begin position="1"/>
        <end position="10"/>
    </location>
</feature>
<dbReference type="InterPro" id="IPR009057">
    <property type="entry name" value="Homeodomain-like_sf"/>
</dbReference>
<keyword evidence="1" id="KW-0805">Transcription regulation</keyword>
<dbReference type="Proteomes" id="UP001296706">
    <property type="component" value="Unassembled WGS sequence"/>
</dbReference>
<dbReference type="SUPFAM" id="SSF48498">
    <property type="entry name" value="Tetracyclin repressor-like, C-terminal domain"/>
    <property type="match status" value="1"/>
</dbReference>
<organism evidence="7 8">
    <name type="scientific">Pseudonocardia xinjiangensis</name>
    <dbReference type="NCBI Taxonomy" id="75289"/>
    <lineage>
        <taxon>Bacteria</taxon>
        <taxon>Bacillati</taxon>
        <taxon>Actinomycetota</taxon>
        <taxon>Actinomycetes</taxon>
        <taxon>Pseudonocardiales</taxon>
        <taxon>Pseudonocardiaceae</taxon>
        <taxon>Pseudonocardia</taxon>
    </lineage>
</organism>
<dbReference type="PANTHER" id="PTHR30055:SF234">
    <property type="entry name" value="HTH-TYPE TRANSCRIPTIONAL REGULATOR BETI"/>
    <property type="match status" value="1"/>
</dbReference>
<proteinExistence type="predicted"/>
<comment type="caution">
    <text evidence="7">The sequence shown here is derived from an EMBL/GenBank/DDBJ whole genome shotgun (WGS) entry which is preliminary data.</text>
</comment>
<dbReference type="InterPro" id="IPR049445">
    <property type="entry name" value="TetR_SbtR-like_C"/>
</dbReference>
<dbReference type="PROSITE" id="PS50977">
    <property type="entry name" value="HTH_TETR_2"/>
    <property type="match status" value="1"/>
</dbReference>
<keyword evidence="8" id="KW-1185">Reference proteome</keyword>
<accession>A0ABX1RIK0</accession>
<protein>
    <submittedName>
        <fullName evidence="7">TetR/AcrR family transcriptional regulator</fullName>
    </submittedName>
</protein>
<feature type="DNA-binding region" description="H-T-H motif" evidence="4">
    <location>
        <begin position="46"/>
        <end position="65"/>
    </location>
</feature>
<reference evidence="7 8" key="1">
    <citation type="submission" date="2020-04" db="EMBL/GenBank/DDBJ databases">
        <authorList>
            <person name="Klaysubun C."/>
            <person name="Duangmal K."/>
            <person name="Lipun K."/>
        </authorList>
    </citation>
    <scope>NUCLEOTIDE SEQUENCE [LARGE SCALE GENOMIC DNA]</scope>
    <source>
        <strain evidence="7 8">JCM 11839</strain>
    </source>
</reference>
<dbReference type="SUPFAM" id="SSF46689">
    <property type="entry name" value="Homeodomain-like"/>
    <property type="match status" value="1"/>
</dbReference>
<evidence type="ECO:0000313" key="7">
    <source>
        <dbReference type="EMBL" id="NMH79439.1"/>
    </source>
</evidence>
<dbReference type="Pfam" id="PF00440">
    <property type="entry name" value="TetR_N"/>
    <property type="match status" value="1"/>
</dbReference>
<dbReference type="InterPro" id="IPR050109">
    <property type="entry name" value="HTH-type_TetR-like_transc_reg"/>
</dbReference>
<feature type="domain" description="HTH tetR-type" evidence="6">
    <location>
        <begin position="24"/>
        <end position="83"/>
    </location>
</feature>
<evidence type="ECO:0000259" key="6">
    <source>
        <dbReference type="PROSITE" id="PS50977"/>
    </source>
</evidence>
<dbReference type="Pfam" id="PF21597">
    <property type="entry name" value="TetR_C_43"/>
    <property type="match status" value="1"/>
</dbReference>
<evidence type="ECO:0000256" key="1">
    <source>
        <dbReference type="ARBA" id="ARBA00023015"/>
    </source>
</evidence>
<dbReference type="PANTHER" id="PTHR30055">
    <property type="entry name" value="HTH-TYPE TRANSCRIPTIONAL REGULATOR RUTR"/>
    <property type="match status" value="1"/>
</dbReference>
<sequence length="239" mass="26518">MYAGRVGGTREGAADAPPLRRDAARNRERILQAARLSFAAQGVDASLEHIAKSAGVAIGTLYRHFPKRIDLLLAAFDEKFRTFMAAAEAALRADDPWVGLSSYVETLCGMQAGDRGFNDFVSMRFPSSERTEAMHDQVCEAMETILGRAQDARVARRDLTIGDLIAVTWANSRIIEATTGIAPRAWRRQLMLTLESFRYRDEVELDEPPLTRQQLYDAMARLGAPHRAAEEPASRKHGS</sequence>
<evidence type="ECO:0000256" key="2">
    <source>
        <dbReference type="ARBA" id="ARBA00023125"/>
    </source>
</evidence>